<sequence>MFKRIVHCDLKASNILVVNENWVEISDFGLAKSTNNTRRGHSIGTLTHAAIELLNTFGVVGINNCEATDVWSYGVLMWEIFDTTRERPYQKEVPTLNQILLLDFLMKDG</sequence>
<evidence type="ECO:0000313" key="1">
    <source>
        <dbReference type="Proteomes" id="UP000887579"/>
    </source>
</evidence>
<organism evidence="1 2">
    <name type="scientific">Panagrolaimus sp. ES5</name>
    <dbReference type="NCBI Taxonomy" id="591445"/>
    <lineage>
        <taxon>Eukaryota</taxon>
        <taxon>Metazoa</taxon>
        <taxon>Ecdysozoa</taxon>
        <taxon>Nematoda</taxon>
        <taxon>Chromadorea</taxon>
        <taxon>Rhabditida</taxon>
        <taxon>Tylenchina</taxon>
        <taxon>Panagrolaimomorpha</taxon>
        <taxon>Panagrolaimoidea</taxon>
        <taxon>Panagrolaimidae</taxon>
        <taxon>Panagrolaimus</taxon>
    </lineage>
</organism>
<accession>A0AC34GC38</accession>
<dbReference type="WBParaSite" id="ES5_v2.g26988.t1">
    <property type="protein sequence ID" value="ES5_v2.g26988.t1"/>
    <property type="gene ID" value="ES5_v2.g26988"/>
</dbReference>
<proteinExistence type="predicted"/>
<dbReference type="Proteomes" id="UP000887579">
    <property type="component" value="Unplaced"/>
</dbReference>
<evidence type="ECO:0000313" key="2">
    <source>
        <dbReference type="WBParaSite" id="ES5_v2.g26988.t1"/>
    </source>
</evidence>
<name>A0AC34GC38_9BILA</name>
<reference evidence="2" key="1">
    <citation type="submission" date="2022-11" db="UniProtKB">
        <authorList>
            <consortium name="WormBaseParasite"/>
        </authorList>
    </citation>
    <scope>IDENTIFICATION</scope>
</reference>
<protein>
    <submittedName>
        <fullName evidence="2">Protein kinase domain-containing protein</fullName>
    </submittedName>
</protein>